<dbReference type="Proteomes" id="UP001056455">
    <property type="component" value="Chromosome"/>
</dbReference>
<evidence type="ECO:0000256" key="1">
    <source>
        <dbReference type="SAM" id="MobiDB-lite"/>
    </source>
</evidence>
<dbReference type="Gene3D" id="3.30.460.10">
    <property type="entry name" value="Beta Polymerase, domain 2"/>
    <property type="match status" value="1"/>
</dbReference>
<evidence type="ECO:0000313" key="2">
    <source>
        <dbReference type="EMBL" id="USQ79724.1"/>
    </source>
</evidence>
<name>A0ABY4YSM1_9MICO</name>
<dbReference type="RefSeq" id="WP_252592828.1">
    <property type="nucleotide sequence ID" value="NZ_CP099489.1"/>
</dbReference>
<dbReference type="InterPro" id="IPR043519">
    <property type="entry name" value="NT_sf"/>
</dbReference>
<proteinExistence type="predicted"/>
<sequence length="196" mass="22304">METDRHYPAERVVSYDAHWPSAYRDFAAGLFHALGLAWEVEHVGSTSVPGLVAKPVIDLALRLPAEQPLTHAAKTLVRAGWTTPVSLGDHWATFHLHDHVRTGIGHIFTADQWDQAHVRLFARWLREYPDDRDRYARLKVDLLDRGLWGGDYTAAKTRFVHEIVNRARAEDGLPPLTHLRGRGRSESRCPVRIPTR</sequence>
<dbReference type="InterPro" id="IPR007344">
    <property type="entry name" value="GrpB/CoaE"/>
</dbReference>
<dbReference type="SUPFAM" id="SSF81301">
    <property type="entry name" value="Nucleotidyltransferase"/>
    <property type="match status" value="1"/>
</dbReference>
<protein>
    <submittedName>
        <fullName evidence="2">GrpB family protein</fullName>
    </submittedName>
</protein>
<organism evidence="2 3">
    <name type="scientific">Ornithinimicrobium faecis</name>
    <dbReference type="NCBI Taxonomy" id="2934158"/>
    <lineage>
        <taxon>Bacteria</taxon>
        <taxon>Bacillati</taxon>
        <taxon>Actinomycetota</taxon>
        <taxon>Actinomycetes</taxon>
        <taxon>Micrococcales</taxon>
        <taxon>Ornithinimicrobiaceae</taxon>
        <taxon>Ornithinimicrobium</taxon>
    </lineage>
</organism>
<accession>A0ABY4YSM1</accession>
<dbReference type="EMBL" id="CP099489">
    <property type="protein sequence ID" value="USQ79724.1"/>
    <property type="molecule type" value="Genomic_DNA"/>
</dbReference>
<reference evidence="2" key="1">
    <citation type="submission" date="2022-06" db="EMBL/GenBank/DDBJ databases">
        <title>Ornithinimicrobium HY1793.</title>
        <authorList>
            <person name="Huang Y."/>
        </authorList>
    </citation>
    <scope>NUCLEOTIDE SEQUENCE</scope>
    <source>
        <strain evidence="2">HY1793</strain>
    </source>
</reference>
<dbReference type="Pfam" id="PF04229">
    <property type="entry name" value="GrpB"/>
    <property type="match status" value="1"/>
</dbReference>
<dbReference type="PANTHER" id="PTHR34822:SF1">
    <property type="entry name" value="GRPB FAMILY PROTEIN"/>
    <property type="match status" value="1"/>
</dbReference>
<keyword evidence="3" id="KW-1185">Reference proteome</keyword>
<dbReference type="PANTHER" id="PTHR34822">
    <property type="entry name" value="GRPB DOMAIN PROTEIN (AFU_ORTHOLOGUE AFUA_1G01530)"/>
    <property type="match status" value="1"/>
</dbReference>
<gene>
    <name evidence="2" type="ORF">NF556_19395</name>
</gene>
<feature type="region of interest" description="Disordered" evidence="1">
    <location>
        <begin position="175"/>
        <end position="196"/>
    </location>
</feature>
<evidence type="ECO:0000313" key="3">
    <source>
        <dbReference type="Proteomes" id="UP001056455"/>
    </source>
</evidence>